<name>A0AAV3Z798_9GAST</name>
<dbReference type="Gene3D" id="3.60.10.10">
    <property type="entry name" value="Endonuclease/exonuclease/phosphatase"/>
    <property type="match status" value="1"/>
</dbReference>
<protein>
    <submittedName>
        <fullName evidence="1">Craniofacial development protein 2-like protein</fullName>
    </submittedName>
</protein>
<gene>
    <name evidence="1" type="ORF">PoB_001693500</name>
</gene>
<evidence type="ECO:0000313" key="2">
    <source>
        <dbReference type="Proteomes" id="UP000735302"/>
    </source>
</evidence>
<dbReference type="EMBL" id="BLXT01002034">
    <property type="protein sequence ID" value="GFN90429.1"/>
    <property type="molecule type" value="Genomic_DNA"/>
</dbReference>
<comment type="caution">
    <text evidence="1">The sequence shown here is derived from an EMBL/GenBank/DDBJ whole genome shotgun (WGS) entry which is preliminary data.</text>
</comment>
<proteinExistence type="predicted"/>
<dbReference type="Proteomes" id="UP000735302">
    <property type="component" value="Unassembled WGS sequence"/>
</dbReference>
<keyword evidence="2" id="KW-1185">Reference proteome</keyword>
<sequence length="133" mass="15676">MFAPKSDSEDVEVENYYEEIEKAIGYLKSKDIIVIIGDFDAKVWDEKVKDVVGPSGKGTVNKRGCRLIEWCQINDFTITKPWYQNYPRRQWTWKSPGDRNRNKINYILIQKRFTTTVKTTKSPIIFQSCVNFR</sequence>
<reference evidence="1 2" key="1">
    <citation type="journal article" date="2021" name="Elife">
        <title>Chloroplast acquisition without the gene transfer in kleptoplastic sea slugs, Plakobranchus ocellatus.</title>
        <authorList>
            <person name="Maeda T."/>
            <person name="Takahashi S."/>
            <person name="Yoshida T."/>
            <person name="Shimamura S."/>
            <person name="Takaki Y."/>
            <person name="Nagai Y."/>
            <person name="Toyoda A."/>
            <person name="Suzuki Y."/>
            <person name="Arimoto A."/>
            <person name="Ishii H."/>
            <person name="Satoh N."/>
            <person name="Nishiyama T."/>
            <person name="Hasebe M."/>
            <person name="Maruyama T."/>
            <person name="Minagawa J."/>
            <person name="Obokata J."/>
            <person name="Shigenobu S."/>
        </authorList>
    </citation>
    <scope>NUCLEOTIDE SEQUENCE [LARGE SCALE GENOMIC DNA]</scope>
</reference>
<organism evidence="1 2">
    <name type="scientific">Plakobranchus ocellatus</name>
    <dbReference type="NCBI Taxonomy" id="259542"/>
    <lineage>
        <taxon>Eukaryota</taxon>
        <taxon>Metazoa</taxon>
        <taxon>Spiralia</taxon>
        <taxon>Lophotrochozoa</taxon>
        <taxon>Mollusca</taxon>
        <taxon>Gastropoda</taxon>
        <taxon>Heterobranchia</taxon>
        <taxon>Euthyneura</taxon>
        <taxon>Panpulmonata</taxon>
        <taxon>Sacoglossa</taxon>
        <taxon>Placobranchoidea</taxon>
        <taxon>Plakobranchidae</taxon>
        <taxon>Plakobranchus</taxon>
    </lineage>
</organism>
<dbReference type="InterPro" id="IPR036691">
    <property type="entry name" value="Endo/exonu/phosph_ase_sf"/>
</dbReference>
<dbReference type="SUPFAM" id="SSF56219">
    <property type="entry name" value="DNase I-like"/>
    <property type="match status" value="1"/>
</dbReference>
<evidence type="ECO:0000313" key="1">
    <source>
        <dbReference type="EMBL" id="GFN90429.1"/>
    </source>
</evidence>
<accession>A0AAV3Z798</accession>
<dbReference type="AlphaFoldDB" id="A0AAV3Z798"/>